<keyword evidence="2" id="KW-1185">Reference proteome</keyword>
<accession>A0ABU9K351</accession>
<dbReference type="Proteomes" id="UP001459714">
    <property type="component" value="Unassembled WGS sequence"/>
</dbReference>
<evidence type="ECO:0000313" key="2">
    <source>
        <dbReference type="Proteomes" id="UP001459714"/>
    </source>
</evidence>
<comment type="caution">
    <text evidence="1">The sequence shown here is derived from an EMBL/GenBank/DDBJ whole genome shotgun (WGS) entry which is preliminary data.</text>
</comment>
<proteinExistence type="predicted"/>
<sequence>MAVKEVYSIRISKSDNAIKNYLEQFPVKEQTQALKTLLKYGVERLQENYFYDKAFLDLKDSIKHLQNAQEEKLNEIRQILTELQVSGASCSKEDPDEPLIDNEKARKSMEEALSMLLG</sequence>
<reference evidence="1 2" key="1">
    <citation type="submission" date="2024-03" db="EMBL/GenBank/DDBJ databases">
        <title>Bacilli Hybrid Assemblies.</title>
        <authorList>
            <person name="Kovac J."/>
        </authorList>
    </citation>
    <scope>NUCLEOTIDE SEQUENCE [LARGE SCALE GENOMIC DNA]</scope>
    <source>
        <strain evidence="1 2">FSL M8-0022</strain>
    </source>
</reference>
<name>A0ABU9K351_9BACI</name>
<protein>
    <submittedName>
        <fullName evidence="1">Uncharacterized protein</fullName>
    </submittedName>
</protein>
<evidence type="ECO:0000313" key="1">
    <source>
        <dbReference type="EMBL" id="MEL3959528.1"/>
    </source>
</evidence>
<dbReference type="RefSeq" id="WP_269919987.1">
    <property type="nucleotide sequence ID" value="NZ_JANUVP010000034.1"/>
</dbReference>
<gene>
    <name evidence="1" type="ORF">NST17_20460</name>
</gene>
<organism evidence="1 2">
    <name type="scientific">Caldifermentibacillus hisashii</name>
    <dbReference type="NCBI Taxonomy" id="996558"/>
    <lineage>
        <taxon>Bacteria</taxon>
        <taxon>Bacillati</taxon>
        <taxon>Bacillota</taxon>
        <taxon>Bacilli</taxon>
        <taxon>Bacillales</taxon>
        <taxon>Bacillaceae</taxon>
        <taxon>Caldifermentibacillus</taxon>
    </lineage>
</organism>
<dbReference type="EMBL" id="JBBYAK010000003">
    <property type="protein sequence ID" value="MEL3959528.1"/>
    <property type="molecule type" value="Genomic_DNA"/>
</dbReference>